<dbReference type="GO" id="GO:0008017">
    <property type="term" value="F:microtubule binding"/>
    <property type="evidence" value="ECO:0007669"/>
    <property type="project" value="InterPro"/>
</dbReference>
<name>A0A6A3BCV4_HIBSY</name>
<evidence type="ECO:0000313" key="10">
    <source>
        <dbReference type="Proteomes" id="UP000436088"/>
    </source>
</evidence>
<evidence type="ECO:0000256" key="7">
    <source>
        <dbReference type="SAM" id="Coils"/>
    </source>
</evidence>
<keyword evidence="10" id="KW-1185">Reference proteome</keyword>
<keyword evidence="6" id="KW-0206">Cytoskeleton</keyword>
<reference evidence="9" key="1">
    <citation type="submission" date="2019-09" db="EMBL/GenBank/DDBJ databases">
        <title>Draft genome information of white flower Hibiscus syriacus.</title>
        <authorList>
            <person name="Kim Y.-M."/>
        </authorList>
    </citation>
    <scope>NUCLEOTIDE SEQUENCE [LARGE SCALE GENOMIC DNA]</scope>
    <source>
        <strain evidence="9">YM2019G1</strain>
    </source>
</reference>
<keyword evidence="4" id="KW-0493">Microtubule</keyword>
<comment type="caution">
    <text evidence="9">The sequence shown here is derived from an EMBL/GenBank/DDBJ whole genome shotgun (WGS) entry which is preliminary data.</text>
</comment>
<evidence type="ECO:0000256" key="8">
    <source>
        <dbReference type="SAM" id="MobiDB-lite"/>
    </source>
</evidence>
<sequence length="538" mass="61036">MVCHEESYGGHDPHPNPVVLELTRLQNQLKEKERELGSAQDEIKALKATEALNDKAIQELQSEVQKLDEKHKVTENVLEYKNLEIKRLTNEKKDALAAQFAAEATLRRVYANRKDEDDVSIGSVIAPLEAEIKMHKHEIAVLSEDKRALERLTKSKESALLEAERILRSALERALIVEEVQNQNFELRRQIEICQEENKILEKTNRQKVLEVEKLSQTIKELEEAILAGGAAANSIRDYQRQISELNYEKRTLERDLARVKVSANRVATVVANEWKDENDKVMPVKQWLEDRRLLQDKLAVAERTAKAEAQLKEKFKLRLKILEDGLKHVSSLSPKPAKSSNIFGLLTSSSGLRKRSTSQPRGSTVSTSPSQRPSIEIETANAGMKQGGSLKNRAAPEQNMVRKNLWASRCKVADSSEKENAETKVNTDRKDGDTVDCGAEDMVSGYLYDRLQKEVINLRKFCEAKESNLNAKDEEIKMLMKKVEALSRAMEVECKRVKKEAVGKEKKNGSAKMEDTRKMKSINNSPRKMKDETHTVC</sequence>
<evidence type="ECO:0000313" key="9">
    <source>
        <dbReference type="EMBL" id="KAE8714870.1"/>
    </source>
</evidence>
<dbReference type="AlphaFoldDB" id="A0A6A3BCV4"/>
<evidence type="ECO:0000256" key="4">
    <source>
        <dbReference type="ARBA" id="ARBA00022701"/>
    </source>
</evidence>
<dbReference type="EMBL" id="VEPZ02000867">
    <property type="protein sequence ID" value="KAE8714870.1"/>
    <property type="molecule type" value="Genomic_DNA"/>
</dbReference>
<dbReference type="InterPro" id="IPR009768">
    <property type="entry name" value="MAP70"/>
</dbReference>
<accession>A0A6A3BCV4</accession>
<feature type="coiled-coil region" evidence="7">
    <location>
        <begin position="177"/>
        <end position="256"/>
    </location>
</feature>
<comment type="similarity">
    <text evidence="2">Belongs to the MAP70 family.</text>
</comment>
<feature type="region of interest" description="Disordered" evidence="8">
    <location>
        <begin position="413"/>
        <end position="432"/>
    </location>
</feature>
<evidence type="ECO:0000256" key="5">
    <source>
        <dbReference type="ARBA" id="ARBA00023054"/>
    </source>
</evidence>
<evidence type="ECO:0000256" key="2">
    <source>
        <dbReference type="ARBA" id="ARBA00008825"/>
    </source>
</evidence>
<feature type="compositionally biased region" description="Basic and acidic residues" evidence="8">
    <location>
        <begin position="502"/>
        <end position="519"/>
    </location>
</feature>
<feature type="coiled-coil region" evidence="7">
    <location>
        <begin position="22"/>
        <end position="98"/>
    </location>
</feature>
<keyword evidence="3" id="KW-0963">Cytoplasm</keyword>
<comment type="subcellular location">
    <subcellularLocation>
        <location evidence="1">Cytoplasm</location>
        <location evidence="1">Cytoskeleton</location>
    </subcellularLocation>
</comment>
<feature type="compositionally biased region" description="Polar residues" evidence="8">
    <location>
        <begin position="352"/>
        <end position="374"/>
    </location>
</feature>
<feature type="region of interest" description="Disordered" evidence="8">
    <location>
        <begin position="502"/>
        <end position="538"/>
    </location>
</feature>
<dbReference type="GO" id="GO:0005874">
    <property type="term" value="C:microtubule"/>
    <property type="evidence" value="ECO:0007669"/>
    <property type="project" value="UniProtKB-KW"/>
</dbReference>
<protein>
    <submittedName>
        <fullName evidence="9">Microtubule-associated protein 70-2</fullName>
    </submittedName>
</protein>
<dbReference type="Proteomes" id="UP000436088">
    <property type="component" value="Unassembled WGS sequence"/>
</dbReference>
<proteinExistence type="inferred from homology"/>
<gene>
    <name evidence="9" type="ORF">F3Y22_tig00110187pilonHSYRG00168</name>
</gene>
<evidence type="ECO:0000256" key="1">
    <source>
        <dbReference type="ARBA" id="ARBA00004245"/>
    </source>
</evidence>
<feature type="compositionally biased region" description="Basic and acidic residues" evidence="8">
    <location>
        <begin position="529"/>
        <end position="538"/>
    </location>
</feature>
<organism evidence="9 10">
    <name type="scientific">Hibiscus syriacus</name>
    <name type="common">Rose of Sharon</name>
    <dbReference type="NCBI Taxonomy" id="106335"/>
    <lineage>
        <taxon>Eukaryota</taxon>
        <taxon>Viridiplantae</taxon>
        <taxon>Streptophyta</taxon>
        <taxon>Embryophyta</taxon>
        <taxon>Tracheophyta</taxon>
        <taxon>Spermatophyta</taxon>
        <taxon>Magnoliopsida</taxon>
        <taxon>eudicotyledons</taxon>
        <taxon>Gunneridae</taxon>
        <taxon>Pentapetalae</taxon>
        <taxon>rosids</taxon>
        <taxon>malvids</taxon>
        <taxon>Malvales</taxon>
        <taxon>Malvaceae</taxon>
        <taxon>Malvoideae</taxon>
        <taxon>Hibiscus</taxon>
    </lineage>
</organism>
<dbReference type="PANTHER" id="PTHR31246">
    <property type="entry name" value="MICROTUBULE-ASSOCIATED PROTEIN 70-2"/>
    <property type="match status" value="1"/>
</dbReference>
<dbReference type="PANTHER" id="PTHR31246:SF5">
    <property type="entry name" value="MICROTUBULE-ASSOCIATED PROTEIN 70-5"/>
    <property type="match status" value="1"/>
</dbReference>
<dbReference type="GO" id="GO:0007010">
    <property type="term" value="P:cytoskeleton organization"/>
    <property type="evidence" value="ECO:0007669"/>
    <property type="project" value="InterPro"/>
</dbReference>
<dbReference type="Pfam" id="PF07058">
    <property type="entry name" value="MAP70"/>
    <property type="match status" value="1"/>
</dbReference>
<feature type="coiled-coil region" evidence="7">
    <location>
        <begin position="463"/>
        <end position="501"/>
    </location>
</feature>
<keyword evidence="5 7" id="KW-0175">Coiled coil</keyword>
<evidence type="ECO:0000256" key="3">
    <source>
        <dbReference type="ARBA" id="ARBA00022490"/>
    </source>
</evidence>
<feature type="region of interest" description="Disordered" evidence="8">
    <location>
        <begin position="352"/>
        <end position="375"/>
    </location>
</feature>
<evidence type="ECO:0000256" key="6">
    <source>
        <dbReference type="ARBA" id="ARBA00023212"/>
    </source>
</evidence>